<sequence>MRTQFLLTLASATLATALPHSNSPRDDPIELVVSIWNGNSLTCDTSLSSTVASGNGCQDRTLSAGGSALVRASIASPHGFVTGYSEAGCKGTVVVVMSKADGCMSFDDVSVASWISGAPFDEGG</sequence>
<keyword evidence="3" id="KW-1185">Reference proteome</keyword>
<evidence type="ECO:0000313" key="2">
    <source>
        <dbReference type="EMBL" id="KAF2652146.1"/>
    </source>
</evidence>
<gene>
    <name evidence="2" type="ORF">K491DRAFT_681635</name>
</gene>
<dbReference type="Proteomes" id="UP000799324">
    <property type="component" value="Unassembled WGS sequence"/>
</dbReference>
<evidence type="ECO:0000313" key="3">
    <source>
        <dbReference type="Proteomes" id="UP000799324"/>
    </source>
</evidence>
<proteinExistence type="predicted"/>
<keyword evidence="1" id="KW-0732">Signal</keyword>
<dbReference type="EMBL" id="MU004409">
    <property type="protein sequence ID" value="KAF2652146.1"/>
    <property type="molecule type" value="Genomic_DNA"/>
</dbReference>
<feature type="chain" id="PRO_5025651719" evidence="1">
    <location>
        <begin position="18"/>
        <end position="124"/>
    </location>
</feature>
<reference evidence="2" key="1">
    <citation type="journal article" date="2020" name="Stud. Mycol.">
        <title>101 Dothideomycetes genomes: a test case for predicting lifestyles and emergence of pathogens.</title>
        <authorList>
            <person name="Haridas S."/>
            <person name="Albert R."/>
            <person name="Binder M."/>
            <person name="Bloem J."/>
            <person name="Labutti K."/>
            <person name="Salamov A."/>
            <person name="Andreopoulos B."/>
            <person name="Baker S."/>
            <person name="Barry K."/>
            <person name="Bills G."/>
            <person name="Bluhm B."/>
            <person name="Cannon C."/>
            <person name="Castanera R."/>
            <person name="Culley D."/>
            <person name="Daum C."/>
            <person name="Ezra D."/>
            <person name="Gonzalez J."/>
            <person name="Henrissat B."/>
            <person name="Kuo A."/>
            <person name="Liang C."/>
            <person name="Lipzen A."/>
            <person name="Lutzoni F."/>
            <person name="Magnuson J."/>
            <person name="Mondo S."/>
            <person name="Nolan M."/>
            <person name="Ohm R."/>
            <person name="Pangilinan J."/>
            <person name="Park H.-J."/>
            <person name="Ramirez L."/>
            <person name="Alfaro M."/>
            <person name="Sun H."/>
            <person name="Tritt A."/>
            <person name="Yoshinaga Y."/>
            <person name="Zwiers L.-H."/>
            <person name="Turgeon B."/>
            <person name="Goodwin S."/>
            <person name="Spatafora J."/>
            <person name="Crous P."/>
            <person name="Grigoriev I."/>
        </authorList>
    </citation>
    <scope>NUCLEOTIDE SEQUENCE</scope>
    <source>
        <strain evidence="2">CBS 122681</strain>
    </source>
</reference>
<organism evidence="2 3">
    <name type="scientific">Lophiostoma macrostomum CBS 122681</name>
    <dbReference type="NCBI Taxonomy" id="1314788"/>
    <lineage>
        <taxon>Eukaryota</taxon>
        <taxon>Fungi</taxon>
        <taxon>Dikarya</taxon>
        <taxon>Ascomycota</taxon>
        <taxon>Pezizomycotina</taxon>
        <taxon>Dothideomycetes</taxon>
        <taxon>Pleosporomycetidae</taxon>
        <taxon>Pleosporales</taxon>
        <taxon>Lophiostomataceae</taxon>
        <taxon>Lophiostoma</taxon>
    </lineage>
</organism>
<evidence type="ECO:0000256" key="1">
    <source>
        <dbReference type="SAM" id="SignalP"/>
    </source>
</evidence>
<protein>
    <submittedName>
        <fullName evidence="2">Uncharacterized protein</fullName>
    </submittedName>
</protein>
<accession>A0A6A6SWR4</accession>
<name>A0A6A6SWR4_9PLEO</name>
<dbReference type="OrthoDB" id="3769991at2759"/>
<dbReference type="AlphaFoldDB" id="A0A6A6SWR4"/>
<feature type="signal peptide" evidence="1">
    <location>
        <begin position="1"/>
        <end position="17"/>
    </location>
</feature>